<sequence length="66" mass="7786">MNIILNGKNTELEKPVTLLELLELKWIDHEKVIIEYNYDILMRDDWNKTVLKENDNVEVLRFVGGG</sequence>
<dbReference type="InterPro" id="IPR012675">
    <property type="entry name" value="Beta-grasp_dom_sf"/>
</dbReference>
<protein>
    <submittedName>
        <fullName evidence="1">Thiamine biosynthesis protein ThiS</fullName>
    </submittedName>
</protein>
<dbReference type="CDD" id="cd00565">
    <property type="entry name" value="Ubl_ThiS"/>
    <property type="match status" value="1"/>
</dbReference>
<dbReference type="Pfam" id="PF02597">
    <property type="entry name" value="ThiS"/>
    <property type="match status" value="1"/>
</dbReference>
<name>G8M0N6_ACECE</name>
<reference evidence="2" key="1">
    <citation type="submission" date="2011-12" db="EMBL/GenBank/DDBJ databases">
        <title>Complete sequence of Clostridium clariflavum DSM 19732.</title>
        <authorList>
            <consortium name="US DOE Joint Genome Institute"/>
            <person name="Lucas S."/>
            <person name="Han J."/>
            <person name="Lapidus A."/>
            <person name="Cheng J.-F."/>
            <person name="Goodwin L."/>
            <person name="Pitluck S."/>
            <person name="Peters L."/>
            <person name="Teshima H."/>
            <person name="Detter J.C."/>
            <person name="Han C."/>
            <person name="Tapia R."/>
            <person name="Land M."/>
            <person name="Hauser L."/>
            <person name="Kyrpides N."/>
            <person name="Ivanova N."/>
            <person name="Pagani I."/>
            <person name="Kitzmiller T."/>
            <person name="Lynd L."/>
            <person name="Izquierdo J."/>
            <person name="Woyke T."/>
        </authorList>
    </citation>
    <scope>NUCLEOTIDE SEQUENCE [LARGE SCALE GENOMIC DNA]</scope>
    <source>
        <strain evidence="2">DSM 19732 / NBRC 101661 / EBR45</strain>
    </source>
</reference>
<dbReference type="NCBIfam" id="TIGR01683">
    <property type="entry name" value="thiS"/>
    <property type="match status" value="1"/>
</dbReference>
<dbReference type="PANTHER" id="PTHR34472">
    <property type="entry name" value="SULFUR CARRIER PROTEIN THIS"/>
    <property type="match status" value="1"/>
</dbReference>
<reference evidence="1 2" key="2">
    <citation type="journal article" date="2012" name="Stand. Genomic Sci.">
        <title>Complete Genome Sequence of Clostridium clariflavum DSM 19732.</title>
        <authorList>
            <person name="Izquierdo J.A."/>
            <person name="Goodwin L."/>
            <person name="Davenport K.W."/>
            <person name="Teshima H."/>
            <person name="Bruce D."/>
            <person name="Detter C."/>
            <person name="Tapia R."/>
            <person name="Han S."/>
            <person name="Land M."/>
            <person name="Hauser L."/>
            <person name="Jeffries C.D."/>
            <person name="Han J."/>
            <person name="Pitluck S."/>
            <person name="Nolan M."/>
            <person name="Chen A."/>
            <person name="Huntemann M."/>
            <person name="Mavromatis K."/>
            <person name="Mikhailova N."/>
            <person name="Liolios K."/>
            <person name="Woyke T."/>
            <person name="Lynd L.R."/>
        </authorList>
    </citation>
    <scope>NUCLEOTIDE SEQUENCE [LARGE SCALE GENOMIC DNA]</scope>
    <source>
        <strain evidence="2">DSM 19732 / NBRC 101661 / EBR45</strain>
    </source>
</reference>
<dbReference type="eggNOG" id="COG2104">
    <property type="taxonomic scope" value="Bacteria"/>
</dbReference>
<dbReference type="InterPro" id="IPR003749">
    <property type="entry name" value="ThiS/MoaD-like"/>
</dbReference>
<proteinExistence type="predicted"/>
<dbReference type="Proteomes" id="UP000005435">
    <property type="component" value="Chromosome"/>
</dbReference>
<keyword evidence="2" id="KW-1185">Reference proteome</keyword>
<dbReference type="PANTHER" id="PTHR34472:SF1">
    <property type="entry name" value="SULFUR CARRIER PROTEIN THIS"/>
    <property type="match status" value="1"/>
</dbReference>
<evidence type="ECO:0000313" key="2">
    <source>
        <dbReference type="Proteomes" id="UP000005435"/>
    </source>
</evidence>
<gene>
    <name evidence="1" type="ordered locus">Clocl_2547</name>
</gene>
<dbReference type="KEGG" id="ccl:Clocl_2547"/>
<accession>G8M0N6</accession>
<dbReference type="Gene3D" id="3.10.20.30">
    <property type="match status" value="1"/>
</dbReference>
<dbReference type="HOGENOM" id="CLU_174611_3_3_9"/>
<dbReference type="SUPFAM" id="SSF54285">
    <property type="entry name" value="MoaD/ThiS"/>
    <property type="match status" value="1"/>
</dbReference>
<dbReference type="InterPro" id="IPR016155">
    <property type="entry name" value="Mopterin_synth/thiamin_S_b"/>
</dbReference>
<dbReference type="EMBL" id="CP003065">
    <property type="protein sequence ID" value="AEV69117.1"/>
    <property type="molecule type" value="Genomic_DNA"/>
</dbReference>
<dbReference type="OrthoDB" id="9810692at2"/>
<organism evidence="1 2">
    <name type="scientific">Acetivibrio clariflavus (strain DSM 19732 / NBRC 101661 / EBR45)</name>
    <name type="common">Clostridium clariflavum</name>
    <dbReference type="NCBI Taxonomy" id="720554"/>
    <lineage>
        <taxon>Bacteria</taxon>
        <taxon>Bacillati</taxon>
        <taxon>Bacillota</taxon>
        <taxon>Clostridia</taxon>
        <taxon>Eubacteriales</taxon>
        <taxon>Oscillospiraceae</taxon>
        <taxon>Acetivibrio</taxon>
    </lineage>
</organism>
<dbReference type="STRING" id="720554.Clocl_2547"/>
<evidence type="ECO:0000313" key="1">
    <source>
        <dbReference type="EMBL" id="AEV69117.1"/>
    </source>
</evidence>
<dbReference type="RefSeq" id="WP_014255682.1">
    <property type="nucleotide sequence ID" value="NC_016627.1"/>
</dbReference>
<dbReference type="AlphaFoldDB" id="G8M0N6"/>
<dbReference type="InterPro" id="IPR010035">
    <property type="entry name" value="Thi_S"/>
</dbReference>